<dbReference type="Proteomes" id="UP001175226">
    <property type="component" value="Unassembled WGS sequence"/>
</dbReference>
<evidence type="ECO:0000313" key="1">
    <source>
        <dbReference type="EMBL" id="KAK0430335.1"/>
    </source>
</evidence>
<comment type="caution">
    <text evidence="1">The sequence shown here is derived from an EMBL/GenBank/DDBJ whole genome shotgun (WGS) entry which is preliminary data.</text>
</comment>
<sequence length="209" mass="23838">MFFKIFELESCGSMQEGSKINDGTVLHTETGGCHMIRYDFERRPDIHHRSGSWFEESGATKTVSDDLSVTLDEFRNFVVIVGTTTNERSRHVDYHLADEEPEIAIKPIENKQDAMDILTWTYLDGLKLEGEILTVTVMMPWRVFWSCITRAGSSHEKGKAAVMRYLAAQGFLSLGLVTLPRPKKNRTVKPARHHRGISSLKLERDIKIE</sequence>
<gene>
    <name evidence="1" type="ORF">EV421DRAFT_2025201</name>
</gene>
<dbReference type="EMBL" id="JAUEPT010000155">
    <property type="protein sequence ID" value="KAK0430335.1"/>
    <property type="molecule type" value="Genomic_DNA"/>
</dbReference>
<evidence type="ECO:0000313" key="2">
    <source>
        <dbReference type="Proteomes" id="UP001175226"/>
    </source>
</evidence>
<protein>
    <submittedName>
        <fullName evidence="1">Uncharacterized protein</fullName>
    </submittedName>
</protein>
<accession>A0AA39IUX7</accession>
<keyword evidence="2" id="KW-1185">Reference proteome</keyword>
<proteinExistence type="predicted"/>
<name>A0AA39IUX7_9AGAR</name>
<dbReference type="AlphaFoldDB" id="A0AA39IUX7"/>
<organism evidence="1 2">
    <name type="scientific">Armillaria borealis</name>
    <dbReference type="NCBI Taxonomy" id="47425"/>
    <lineage>
        <taxon>Eukaryota</taxon>
        <taxon>Fungi</taxon>
        <taxon>Dikarya</taxon>
        <taxon>Basidiomycota</taxon>
        <taxon>Agaricomycotina</taxon>
        <taxon>Agaricomycetes</taxon>
        <taxon>Agaricomycetidae</taxon>
        <taxon>Agaricales</taxon>
        <taxon>Marasmiineae</taxon>
        <taxon>Physalacriaceae</taxon>
        <taxon>Armillaria</taxon>
    </lineage>
</organism>
<reference evidence="1" key="1">
    <citation type="submission" date="2023-06" db="EMBL/GenBank/DDBJ databases">
        <authorList>
            <consortium name="Lawrence Berkeley National Laboratory"/>
            <person name="Ahrendt S."/>
            <person name="Sahu N."/>
            <person name="Indic B."/>
            <person name="Wong-Bajracharya J."/>
            <person name="Merenyi Z."/>
            <person name="Ke H.-M."/>
            <person name="Monk M."/>
            <person name="Kocsube S."/>
            <person name="Drula E."/>
            <person name="Lipzen A."/>
            <person name="Balint B."/>
            <person name="Henrissat B."/>
            <person name="Andreopoulos B."/>
            <person name="Martin F.M."/>
            <person name="Harder C.B."/>
            <person name="Rigling D."/>
            <person name="Ford K.L."/>
            <person name="Foster G.D."/>
            <person name="Pangilinan J."/>
            <person name="Papanicolaou A."/>
            <person name="Barry K."/>
            <person name="LaButti K."/>
            <person name="Viragh M."/>
            <person name="Koriabine M."/>
            <person name="Yan M."/>
            <person name="Riley R."/>
            <person name="Champramary S."/>
            <person name="Plett K.L."/>
            <person name="Tsai I.J."/>
            <person name="Slot J."/>
            <person name="Sipos G."/>
            <person name="Plett J."/>
            <person name="Nagy L.G."/>
            <person name="Grigoriev I.V."/>
        </authorList>
    </citation>
    <scope>NUCLEOTIDE SEQUENCE</scope>
    <source>
        <strain evidence="1">FPL87.14</strain>
    </source>
</reference>